<dbReference type="Pfam" id="PF05380">
    <property type="entry name" value="Peptidase_A17"/>
    <property type="match status" value="1"/>
</dbReference>
<evidence type="ECO:0000313" key="2">
    <source>
        <dbReference type="EMBL" id="CAD2187211.1"/>
    </source>
</evidence>
<dbReference type="OrthoDB" id="250836at2759"/>
<dbReference type="Gene3D" id="3.30.70.270">
    <property type="match status" value="1"/>
</dbReference>
<dbReference type="InterPro" id="IPR043128">
    <property type="entry name" value="Rev_trsase/Diguanyl_cyclase"/>
</dbReference>
<dbReference type="Pfam" id="PF00078">
    <property type="entry name" value="RVT_1"/>
    <property type="match status" value="1"/>
</dbReference>
<dbReference type="Gene3D" id="3.10.10.10">
    <property type="entry name" value="HIV Type 1 Reverse Transcriptase, subunit A, domain 1"/>
    <property type="match status" value="1"/>
</dbReference>
<dbReference type="Pfam" id="PF03564">
    <property type="entry name" value="DUF1759"/>
    <property type="match status" value="1"/>
</dbReference>
<dbReference type="InterPro" id="IPR043502">
    <property type="entry name" value="DNA/RNA_pol_sf"/>
</dbReference>
<evidence type="ECO:0000313" key="3">
    <source>
        <dbReference type="Proteomes" id="UP000580250"/>
    </source>
</evidence>
<dbReference type="PANTHER" id="PTHR47331:SF1">
    <property type="entry name" value="GAG-LIKE PROTEIN"/>
    <property type="match status" value="1"/>
</dbReference>
<sequence>MSGTIRSSIAPSIVRLKKYLEEVRPVIDATERTDEGVELLQKMIVKIRRAIALVEEKVEKWEKYIKDLPANDRGAEEAIFSRYAIEERHFLEWIDSGREAIDDIEIVLAEGSDGRSTQSEISEEIGVGLNRTNQARRNINAEEVPVRSEQMLPAHLPRTRLPEFYGDTLRWPEFWQAFERTVDCLNIDNGLKAHYLIQCLRGKAKRAILGYRPISEHYVPLKDALIRQFGNEKAIRDTLHAELISLPVANESIGSLRSYLEEVERICRSLTAMGYLEDEAIVIMAIKNKLPRNIVLELLKMEKSEKNEWNVDRLRQGLADVVSLREEAQRCTQNLNTRSVQNRGIIQVNGGNQRNFNNNRVQGRRFDSARVFSLQTRQRQQRNENRSNFRCLFCQDQHLAGNCTRVKYIHARMRMLSEQNRCLLCLKKGHAKIDCRNKIRCNVCNGDHNRIICPKLVEKERKGEDEGKSEAREKNITKANVLSVENRGKDEVLLMKADFKICADNAITYSATGIFDSGSTVNFISDEKIKEMRLKKINKADLNIYPFMQKHPTRLGTACYLVKILTDRDETEEIVAYKIKKNLMPSIKYADITTGEIKTSEIVPDILISIKHFWRFFNQVKHLSDYLFKVETSVGPIICGEIINKDKKEISQNKNLVAILGSKETKEGEDMNNFWNLETIDTVKRSEHGRYIVKWPWKVDKSNLASNFSLSYKRFLSLFEKLKKTPELFEKYDNIIRDDEKRGVIELAERNKDNVEHFLPHHPVITPKKIRIVYDASARVKGGKSLNDHLYRGPIIMPDLAGLLIRFRIPKIAMWSDIEKAFHALELDPEDREVVKFIWVKDIREPISLKNIQYYRFSKVPFGVISSPFLLSATVSHHLGLVDDPVAKIAKKNAYVDNLLIGVETKQEGWDAYIRLKEIFKSADMNLREFITNNEQLNSSLPIEDRLEKSEPKVLGIPWNIKNDKIIVKFPLINYVKITKRNVLCQLASIFDPLGFASPSLLEAKLFFQSLWESKKEWDENLREEDAKEWINITKAWETHDIELDRRIIQCGYRCQLHVFSDASKNAYAACVYVLTRNNDTTMIHLVYARNRLRPKKMPISIPRMELLGVVIATRIIKFVERQIGIEVKVFDSFYLFDPVLSLDFSLNFQVTFPN</sequence>
<dbReference type="AlphaFoldDB" id="A0A6V7WJN7"/>
<evidence type="ECO:0000259" key="1">
    <source>
        <dbReference type="Pfam" id="PF00078"/>
    </source>
</evidence>
<protein>
    <recommendedName>
        <fullName evidence="1">Reverse transcriptase domain-containing protein</fullName>
    </recommendedName>
</protein>
<dbReference type="InterPro" id="IPR005312">
    <property type="entry name" value="DUF1759"/>
</dbReference>
<dbReference type="EMBL" id="CAJEWN010000627">
    <property type="protein sequence ID" value="CAD2187211.1"/>
    <property type="molecule type" value="Genomic_DNA"/>
</dbReference>
<name>A0A6V7WJN7_MELEN</name>
<organism evidence="2 3">
    <name type="scientific">Meloidogyne enterolobii</name>
    <name type="common">Root-knot nematode worm</name>
    <name type="synonym">Meloidogyne mayaguensis</name>
    <dbReference type="NCBI Taxonomy" id="390850"/>
    <lineage>
        <taxon>Eukaryota</taxon>
        <taxon>Metazoa</taxon>
        <taxon>Ecdysozoa</taxon>
        <taxon>Nematoda</taxon>
        <taxon>Chromadorea</taxon>
        <taxon>Rhabditida</taxon>
        <taxon>Tylenchina</taxon>
        <taxon>Tylenchomorpha</taxon>
        <taxon>Tylenchoidea</taxon>
        <taxon>Meloidogynidae</taxon>
        <taxon>Meloidogyninae</taxon>
        <taxon>Meloidogyne</taxon>
    </lineage>
</organism>
<gene>
    <name evidence="2" type="ORF">MENT_LOCUS39780</name>
</gene>
<dbReference type="InterPro" id="IPR000477">
    <property type="entry name" value="RT_dom"/>
</dbReference>
<feature type="domain" description="Reverse transcriptase" evidence="1">
    <location>
        <begin position="813"/>
        <end position="927"/>
    </location>
</feature>
<reference evidence="2 3" key="1">
    <citation type="submission" date="2020-08" db="EMBL/GenBank/DDBJ databases">
        <authorList>
            <person name="Koutsovoulos G."/>
            <person name="Danchin GJ E."/>
        </authorList>
    </citation>
    <scope>NUCLEOTIDE SEQUENCE [LARGE SCALE GENOMIC DNA]</scope>
</reference>
<dbReference type="InterPro" id="IPR008042">
    <property type="entry name" value="Retrotrans_Pao"/>
</dbReference>
<dbReference type="PANTHER" id="PTHR47331">
    <property type="entry name" value="PHD-TYPE DOMAIN-CONTAINING PROTEIN"/>
    <property type="match status" value="1"/>
</dbReference>
<comment type="caution">
    <text evidence="2">The sequence shown here is derived from an EMBL/GenBank/DDBJ whole genome shotgun (WGS) entry which is preliminary data.</text>
</comment>
<accession>A0A6V7WJN7</accession>
<dbReference type="SUPFAM" id="SSF56672">
    <property type="entry name" value="DNA/RNA polymerases"/>
    <property type="match status" value="1"/>
</dbReference>
<proteinExistence type="predicted"/>
<dbReference type="Proteomes" id="UP000580250">
    <property type="component" value="Unassembled WGS sequence"/>
</dbReference>